<feature type="non-terminal residue" evidence="1">
    <location>
        <position position="57"/>
    </location>
</feature>
<proteinExistence type="predicted"/>
<reference evidence="1 2" key="1">
    <citation type="submission" date="2014-04" db="EMBL/GenBank/DDBJ databases">
        <authorList>
            <consortium name="DOE Joint Genome Institute"/>
            <person name="Kuo A."/>
            <person name="Kohler A."/>
            <person name="Costa M.D."/>
            <person name="Nagy L.G."/>
            <person name="Floudas D."/>
            <person name="Copeland A."/>
            <person name="Barry K.W."/>
            <person name="Cichocki N."/>
            <person name="Veneault-Fourrey C."/>
            <person name="LaButti K."/>
            <person name="Lindquist E.A."/>
            <person name="Lipzen A."/>
            <person name="Lundell T."/>
            <person name="Morin E."/>
            <person name="Murat C."/>
            <person name="Sun H."/>
            <person name="Tunlid A."/>
            <person name="Henrissat B."/>
            <person name="Grigoriev I.V."/>
            <person name="Hibbett D.S."/>
            <person name="Martin F."/>
            <person name="Nordberg H.P."/>
            <person name="Cantor M.N."/>
            <person name="Hua S.X."/>
        </authorList>
    </citation>
    <scope>NUCLEOTIDE SEQUENCE [LARGE SCALE GENOMIC DNA]</scope>
    <source>
        <strain evidence="1 2">Marx 270</strain>
    </source>
</reference>
<gene>
    <name evidence="1" type="ORF">M404DRAFT_1007935</name>
</gene>
<dbReference type="AlphaFoldDB" id="A0A0C3NGT9"/>
<dbReference type="Proteomes" id="UP000054217">
    <property type="component" value="Unassembled WGS sequence"/>
</dbReference>
<reference evidence="2" key="2">
    <citation type="submission" date="2015-01" db="EMBL/GenBank/DDBJ databases">
        <title>Evolutionary Origins and Diversification of the Mycorrhizal Mutualists.</title>
        <authorList>
            <consortium name="DOE Joint Genome Institute"/>
            <consortium name="Mycorrhizal Genomics Consortium"/>
            <person name="Kohler A."/>
            <person name="Kuo A."/>
            <person name="Nagy L.G."/>
            <person name="Floudas D."/>
            <person name="Copeland A."/>
            <person name="Barry K.W."/>
            <person name="Cichocki N."/>
            <person name="Veneault-Fourrey C."/>
            <person name="LaButti K."/>
            <person name="Lindquist E.A."/>
            <person name="Lipzen A."/>
            <person name="Lundell T."/>
            <person name="Morin E."/>
            <person name="Murat C."/>
            <person name="Riley R."/>
            <person name="Ohm R."/>
            <person name="Sun H."/>
            <person name="Tunlid A."/>
            <person name="Henrissat B."/>
            <person name="Grigoriev I.V."/>
            <person name="Hibbett D.S."/>
            <person name="Martin F."/>
        </authorList>
    </citation>
    <scope>NUCLEOTIDE SEQUENCE [LARGE SCALE GENOMIC DNA]</scope>
    <source>
        <strain evidence="2">Marx 270</strain>
    </source>
</reference>
<keyword evidence="2" id="KW-1185">Reference proteome</keyword>
<dbReference type="EMBL" id="KN832082">
    <property type="protein sequence ID" value="KIN94925.1"/>
    <property type="molecule type" value="Genomic_DNA"/>
</dbReference>
<sequence length="57" mass="6867">MKEDTRSLVESYNSLKWISVNMKEQRIKVLIDVEPPFLRQQNQCAYTADINWRETHL</sequence>
<protein>
    <submittedName>
        <fullName evidence="1">Uncharacterized protein</fullName>
    </submittedName>
</protein>
<name>A0A0C3NGT9_PISTI</name>
<evidence type="ECO:0000313" key="2">
    <source>
        <dbReference type="Proteomes" id="UP000054217"/>
    </source>
</evidence>
<dbReference type="HOGENOM" id="CLU_3002167_0_0_1"/>
<evidence type="ECO:0000313" key="1">
    <source>
        <dbReference type="EMBL" id="KIN94925.1"/>
    </source>
</evidence>
<accession>A0A0C3NGT9</accession>
<dbReference type="InParanoid" id="A0A0C3NGT9"/>
<organism evidence="1 2">
    <name type="scientific">Pisolithus tinctorius Marx 270</name>
    <dbReference type="NCBI Taxonomy" id="870435"/>
    <lineage>
        <taxon>Eukaryota</taxon>
        <taxon>Fungi</taxon>
        <taxon>Dikarya</taxon>
        <taxon>Basidiomycota</taxon>
        <taxon>Agaricomycotina</taxon>
        <taxon>Agaricomycetes</taxon>
        <taxon>Agaricomycetidae</taxon>
        <taxon>Boletales</taxon>
        <taxon>Sclerodermatineae</taxon>
        <taxon>Pisolithaceae</taxon>
        <taxon>Pisolithus</taxon>
    </lineage>
</organism>